<dbReference type="Proteomes" id="UP000278475">
    <property type="component" value="Unassembled WGS sequence"/>
</dbReference>
<organism evidence="1 2">
    <name type="scientific">Thermoproteota archaeon</name>
    <dbReference type="NCBI Taxonomy" id="2056631"/>
    <lineage>
        <taxon>Archaea</taxon>
        <taxon>Thermoproteota</taxon>
    </lineage>
</organism>
<dbReference type="EMBL" id="QMQV01000051">
    <property type="protein sequence ID" value="RLE48995.1"/>
    <property type="molecule type" value="Genomic_DNA"/>
</dbReference>
<comment type="caution">
    <text evidence="1">The sequence shown here is derived from an EMBL/GenBank/DDBJ whole genome shotgun (WGS) entry which is preliminary data.</text>
</comment>
<gene>
    <name evidence="1" type="ORF">DRJ31_06035</name>
</gene>
<reference evidence="1 2" key="1">
    <citation type="submission" date="2018-06" db="EMBL/GenBank/DDBJ databases">
        <title>Extensive metabolic versatility and redundancy in microbially diverse, dynamic hydrothermal sediments.</title>
        <authorList>
            <person name="Dombrowski N."/>
            <person name="Teske A."/>
            <person name="Baker B.J."/>
        </authorList>
    </citation>
    <scope>NUCLEOTIDE SEQUENCE [LARGE SCALE GENOMIC DNA]</scope>
    <source>
        <strain evidence="1">B66_G16</strain>
    </source>
</reference>
<protein>
    <submittedName>
        <fullName evidence="1">Uncharacterized protein</fullName>
    </submittedName>
</protein>
<sequence length="111" mass="12963">MNLLTSTHYFSMMSKRMDIFDEIASFLPKEERIAFLENVIEASGSIYKASKITGISRPQIYRYLSKVSRRNYPSDEVTARILRAAFQLRPMWTRQRLKALIKVLSDTVNKI</sequence>
<name>A0A497ENR8_9CREN</name>
<accession>A0A497ENR8</accession>
<dbReference type="AlphaFoldDB" id="A0A497ENR8"/>
<proteinExistence type="predicted"/>
<evidence type="ECO:0000313" key="1">
    <source>
        <dbReference type="EMBL" id="RLE48995.1"/>
    </source>
</evidence>
<evidence type="ECO:0000313" key="2">
    <source>
        <dbReference type="Proteomes" id="UP000278475"/>
    </source>
</evidence>